<gene>
    <name evidence="1" type="ORF">GWK08_08010</name>
</gene>
<dbReference type="RefSeq" id="WP_163606419.1">
    <property type="nucleotide sequence ID" value="NZ_JAABOO010000002.1"/>
</dbReference>
<accession>A0A6P0UNC1</accession>
<reference evidence="1 2" key="1">
    <citation type="submission" date="2020-01" db="EMBL/GenBank/DDBJ databases">
        <title>Leptobacterium flavescens.</title>
        <authorList>
            <person name="Wang G."/>
        </authorList>
    </citation>
    <scope>NUCLEOTIDE SEQUENCE [LARGE SCALE GENOMIC DNA]</scope>
    <source>
        <strain evidence="1 2">KCTC 22160</strain>
    </source>
</reference>
<proteinExistence type="predicted"/>
<comment type="caution">
    <text evidence="1">The sequence shown here is derived from an EMBL/GenBank/DDBJ whole genome shotgun (WGS) entry which is preliminary data.</text>
</comment>
<protein>
    <submittedName>
        <fullName evidence="1">Uncharacterized protein</fullName>
    </submittedName>
</protein>
<dbReference type="EMBL" id="JAABOO010000002">
    <property type="protein sequence ID" value="NER13378.1"/>
    <property type="molecule type" value="Genomic_DNA"/>
</dbReference>
<keyword evidence="2" id="KW-1185">Reference proteome</keyword>
<organism evidence="1 2">
    <name type="scientific">Leptobacterium flavescens</name>
    <dbReference type="NCBI Taxonomy" id="472055"/>
    <lineage>
        <taxon>Bacteria</taxon>
        <taxon>Pseudomonadati</taxon>
        <taxon>Bacteroidota</taxon>
        <taxon>Flavobacteriia</taxon>
        <taxon>Flavobacteriales</taxon>
        <taxon>Flavobacteriaceae</taxon>
        <taxon>Leptobacterium</taxon>
    </lineage>
</organism>
<dbReference type="AlphaFoldDB" id="A0A6P0UNC1"/>
<sequence length="165" mass="19389">MLDVIKEILANKKFMNKLILVSCLLFLNQILNAQQVLWTTATDIDFESTSIEYVSIEKATRKILDLYDFYELYYDETGYSKRDFFKMLDRYDEDSESWENINEIKELTVFALKNNLGQSSIVLVVIISSRGIDALMFTNNYEPDAIFTTPYDKPKFEKWLNSLLK</sequence>
<name>A0A6P0UNC1_9FLAO</name>
<evidence type="ECO:0000313" key="2">
    <source>
        <dbReference type="Proteomes" id="UP000468581"/>
    </source>
</evidence>
<evidence type="ECO:0000313" key="1">
    <source>
        <dbReference type="EMBL" id="NER13378.1"/>
    </source>
</evidence>
<dbReference type="Proteomes" id="UP000468581">
    <property type="component" value="Unassembled WGS sequence"/>
</dbReference>